<dbReference type="InterPro" id="IPR027417">
    <property type="entry name" value="P-loop_NTPase"/>
</dbReference>
<dbReference type="Gene3D" id="3.40.50.300">
    <property type="entry name" value="P-loop containing nucleotide triphosphate hydrolases"/>
    <property type="match status" value="1"/>
</dbReference>
<dbReference type="InterPro" id="IPR049945">
    <property type="entry name" value="AAA_22"/>
</dbReference>
<dbReference type="EMBL" id="CP012672">
    <property type="protein sequence ID" value="AUX36676.1"/>
    <property type="molecule type" value="Genomic_DNA"/>
</dbReference>
<feature type="domain" description="ORC1/DEAH AAA+ ATPase" evidence="1">
    <location>
        <begin position="196"/>
        <end position="343"/>
    </location>
</feature>
<organism evidence="2 3">
    <name type="scientific">Sorangium cellulosum</name>
    <name type="common">Polyangium cellulosum</name>
    <dbReference type="NCBI Taxonomy" id="56"/>
    <lineage>
        <taxon>Bacteria</taxon>
        <taxon>Pseudomonadati</taxon>
        <taxon>Myxococcota</taxon>
        <taxon>Polyangia</taxon>
        <taxon>Polyangiales</taxon>
        <taxon>Polyangiaceae</taxon>
        <taxon>Sorangium</taxon>
    </lineage>
</organism>
<dbReference type="SUPFAM" id="SSF52540">
    <property type="entry name" value="P-loop containing nucleoside triphosphate hydrolases"/>
    <property type="match status" value="1"/>
</dbReference>
<dbReference type="Proteomes" id="UP000295497">
    <property type="component" value="Chromosome"/>
</dbReference>
<proteinExistence type="predicted"/>
<protein>
    <recommendedName>
        <fullName evidence="1">ORC1/DEAH AAA+ ATPase domain-containing protein</fullName>
    </recommendedName>
</protein>
<dbReference type="GO" id="GO:0016887">
    <property type="term" value="F:ATP hydrolysis activity"/>
    <property type="evidence" value="ECO:0007669"/>
    <property type="project" value="InterPro"/>
</dbReference>
<accession>A0A4P2R1V9</accession>
<sequence>MCETLRMNGRGTKTLEHLLRRFDEEIHFGAVMLEVLEKDGFELTHARPVAPRSWLLRAKPPQQLQEGFGLAPELLFVVVQGEVQSRDLQRAADEVVRSGLRLDGNLVIVTDDGHTYDDGRPLKERLERMPGRDQRVAWVWNEDRFWPPLSEVLRRSLPTYDIFEERDPVRGHQLMGRDAEVKDLRTRVLRGDAVGVFGLRKSGKTSLVRAVTDWFDPASGIKTPDAEQDVSQACVLWVDAQGLDLPTIDDVADDMLAALGRRMRAAGASYGPPAREGIAGLKAAAQAILDEGLRLCFVIDEYDLLFEREGNLGPVPGISRLLGLVRALSQQQQGAVSLVLIGRDPEHLSAPQLDGVPNPLLAGLTPMWLGPLRPPHDAEMLRKLGRRVGLAVGHETAALARAWTGGHPLLHRQFGSALREEVRLHAPGALQKEPTDPHCERAVERFLGRQAVLEVDREIIALLSKRYPAAYMLLLDLIESRDPQAVVKRSGGSLGPGARMLRNFGLLDEATLALPNHLSWYVKTLLPTQTQVAV</sequence>
<reference evidence="2 3" key="1">
    <citation type="submission" date="2015-09" db="EMBL/GenBank/DDBJ databases">
        <title>Sorangium comparison.</title>
        <authorList>
            <person name="Zaburannyi N."/>
            <person name="Bunk B."/>
            <person name="Overmann J."/>
            <person name="Mueller R."/>
        </authorList>
    </citation>
    <scope>NUCLEOTIDE SEQUENCE [LARGE SCALE GENOMIC DNA]</scope>
    <source>
        <strain evidence="2 3">So ce836</strain>
    </source>
</reference>
<evidence type="ECO:0000313" key="3">
    <source>
        <dbReference type="Proteomes" id="UP000295497"/>
    </source>
</evidence>
<dbReference type="AlphaFoldDB" id="A0A4P2R1V9"/>
<name>A0A4P2R1V9_SORCE</name>
<dbReference type="Pfam" id="PF13401">
    <property type="entry name" value="AAA_22"/>
    <property type="match status" value="1"/>
</dbReference>
<gene>
    <name evidence="2" type="ORF">SOCE836_088840</name>
</gene>
<evidence type="ECO:0000313" key="2">
    <source>
        <dbReference type="EMBL" id="AUX36676.1"/>
    </source>
</evidence>
<evidence type="ECO:0000259" key="1">
    <source>
        <dbReference type="Pfam" id="PF13401"/>
    </source>
</evidence>